<proteinExistence type="predicted"/>
<dbReference type="GO" id="GO:0003677">
    <property type="term" value="F:DNA binding"/>
    <property type="evidence" value="ECO:0007669"/>
    <property type="project" value="InterPro"/>
</dbReference>
<reference evidence="3" key="1">
    <citation type="submission" date="2016-10" db="EMBL/GenBank/DDBJ databases">
        <title>Sequence of Gallionella enrichment culture.</title>
        <authorList>
            <person name="Poehlein A."/>
            <person name="Muehling M."/>
            <person name="Daniel R."/>
        </authorList>
    </citation>
    <scope>NUCLEOTIDE SEQUENCE</scope>
</reference>
<evidence type="ECO:0000256" key="1">
    <source>
        <dbReference type="SAM" id="MobiDB-lite"/>
    </source>
</evidence>
<comment type="caution">
    <text evidence="3">The sequence shown here is derived from an EMBL/GenBank/DDBJ whole genome shotgun (WGS) entry which is preliminary data.</text>
</comment>
<feature type="compositionally biased region" description="Basic and acidic residues" evidence="1">
    <location>
        <begin position="88"/>
        <end position="99"/>
    </location>
</feature>
<dbReference type="PANTHER" id="PTHR33408">
    <property type="entry name" value="TRANSPOSASE"/>
    <property type="match status" value="1"/>
</dbReference>
<feature type="domain" description="Transposase IS4-like" evidence="2">
    <location>
        <begin position="6"/>
        <end position="164"/>
    </location>
</feature>
<organism evidence="3">
    <name type="scientific">mine drainage metagenome</name>
    <dbReference type="NCBI Taxonomy" id="410659"/>
    <lineage>
        <taxon>unclassified sequences</taxon>
        <taxon>metagenomes</taxon>
        <taxon>ecological metagenomes</taxon>
    </lineage>
</organism>
<feature type="region of interest" description="Disordered" evidence="1">
    <location>
        <begin position="77"/>
        <end position="99"/>
    </location>
</feature>
<dbReference type="Pfam" id="PF01609">
    <property type="entry name" value="DDE_Tnp_1"/>
    <property type="match status" value="1"/>
</dbReference>
<gene>
    <name evidence="3" type="ORF">GALL_397730</name>
</gene>
<dbReference type="AlphaFoldDB" id="A0A1J5QLY4"/>
<evidence type="ECO:0000313" key="3">
    <source>
        <dbReference type="EMBL" id="OIQ78523.1"/>
    </source>
</evidence>
<dbReference type="InterPro" id="IPR002559">
    <property type="entry name" value="Transposase_11"/>
</dbReference>
<sequence length="176" mass="19441">MKMADGGFRPAFNAQLAVDTATQLIAAVDVVDQGSDMNQMVPMHERVAQRYQRTPQHWLADGGFTKLAAIDHLSAAGTQPLVPPPKSRNPEIDPFAPKDTDTQAQARWRAAMASDAGKALYKLRAATVECANAQLRRRRLDRFNVRGLAKARAVLLWHALAHNLMRMRSLNIAFGT</sequence>
<accession>A0A1J5QLY4</accession>
<protein>
    <submittedName>
        <fullName evidence="3">Transposase DDE domain protein</fullName>
    </submittedName>
</protein>
<name>A0A1J5QLY4_9ZZZZ</name>
<dbReference type="GO" id="GO:0004803">
    <property type="term" value="F:transposase activity"/>
    <property type="evidence" value="ECO:0007669"/>
    <property type="project" value="InterPro"/>
</dbReference>
<dbReference type="EMBL" id="MLJW01001384">
    <property type="protein sequence ID" value="OIQ78523.1"/>
    <property type="molecule type" value="Genomic_DNA"/>
</dbReference>
<dbReference type="GO" id="GO:0006313">
    <property type="term" value="P:DNA transposition"/>
    <property type="evidence" value="ECO:0007669"/>
    <property type="project" value="InterPro"/>
</dbReference>
<evidence type="ECO:0000259" key="2">
    <source>
        <dbReference type="Pfam" id="PF01609"/>
    </source>
</evidence>